<evidence type="ECO:0000259" key="4">
    <source>
        <dbReference type="PROSITE" id="PS50234"/>
    </source>
</evidence>
<dbReference type="Gene3D" id="3.40.50.410">
    <property type="entry name" value="von Willebrand factor, type A domain"/>
    <property type="match status" value="1"/>
</dbReference>
<dbReference type="Proteomes" id="UP001165135">
    <property type="component" value="Unassembled WGS sequence"/>
</dbReference>
<dbReference type="GO" id="GO:0005975">
    <property type="term" value="P:carbohydrate metabolic process"/>
    <property type="evidence" value="ECO:0007669"/>
    <property type="project" value="UniProtKB-ARBA"/>
</dbReference>
<comment type="caution">
    <text evidence="5">The sequence shown here is derived from an EMBL/GenBank/DDBJ whole genome shotgun (WGS) entry which is preliminary data.</text>
</comment>
<evidence type="ECO:0000256" key="1">
    <source>
        <dbReference type="ARBA" id="ARBA00004613"/>
    </source>
</evidence>
<dbReference type="NCBIfam" id="NF040603">
    <property type="entry name" value="choice_anch_P"/>
    <property type="match status" value="1"/>
</dbReference>
<organism evidence="5 6">
    <name type="scientific">Actinoallomurus iriomotensis</name>
    <dbReference type="NCBI Taxonomy" id="478107"/>
    <lineage>
        <taxon>Bacteria</taxon>
        <taxon>Bacillati</taxon>
        <taxon>Actinomycetota</taxon>
        <taxon>Actinomycetes</taxon>
        <taxon>Streptosporangiales</taxon>
        <taxon>Thermomonosporaceae</taxon>
        <taxon>Actinoallomurus</taxon>
    </lineage>
</organism>
<dbReference type="AlphaFoldDB" id="A0A9W6VIA7"/>
<gene>
    <name evidence="5" type="ORF">Airi01_009800</name>
</gene>
<dbReference type="InterPro" id="IPR002035">
    <property type="entry name" value="VWF_A"/>
</dbReference>
<dbReference type="PANTHER" id="PTHR47763">
    <property type="entry name" value="ALPHA-PROTEIN KINASE VWKA"/>
    <property type="match status" value="1"/>
</dbReference>
<protein>
    <submittedName>
        <fullName evidence="5">Hyalin</fullName>
    </submittedName>
</protein>
<dbReference type="PROSITE" id="PS50234">
    <property type="entry name" value="VWFA"/>
    <property type="match status" value="1"/>
</dbReference>
<reference evidence="5" key="1">
    <citation type="submission" date="2023-03" db="EMBL/GenBank/DDBJ databases">
        <title>Actinoallomurus iriomotensis NBRC 103681.</title>
        <authorList>
            <person name="Ichikawa N."/>
            <person name="Sato H."/>
            <person name="Tonouchi N."/>
        </authorList>
    </citation>
    <scope>NUCLEOTIDE SEQUENCE</scope>
    <source>
        <strain evidence="5">NBRC 103681</strain>
    </source>
</reference>
<dbReference type="SUPFAM" id="SSF53300">
    <property type="entry name" value="vWA-like"/>
    <property type="match status" value="1"/>
</dbReference>
<feature type="domain" description="VWFA" evidence="4">
    <location>
        <begin position="46"/>
        <end position="226"/>
    </location>
</feature>
<keyword evidence="2" id="KW-0964">Secreted</keyword>
<dbReference type="EMBL" id="BSTJ01000001">
    <property type="protein sequence ID" value="GLY72713.1"/>
    <property type="molecule type" value="Genomic_DNA"/>
</dbReference>
<dbReference type="Gene3D" id="2.60.40.10">
    <property type="entry name" value="Immunoglobulins"/>
    <property type="match status" value="2"/>
</dbReference>
<evidence type="ECO:0000313" key="6">
    <source>
        <dbReference type="Proteomes" id="UP001165135"/>
    </source>
</evidence>
<comment type="subcellular location">
    <subcellularLocation>
        <location evidence="1">Secreted</location>
    </subcellularLocation>
</comment>
<dbReference type="CDD" id="cd00198">
    <property type="entry name" value="vWFA"/>
    <property type="match status" value="1"/>
</dbReference>
<evidence type="ECO:0000313" key="5">
    <source>
        <dbReference type="EMBL" id="GLY72713.1"/>
    </source>
</evidence>
<evidence type="ECO:0000256" key="2">
    <source>
        <dbReference type="ARBA" id="ARBA00022525"/>
    </source>
</evidence>
<dbReference type="InterPro" id="IPR056861">
    <property type="entry name" value="HMCN1-like_VWA"/>
</dbReference>
<dbReference type="InterPro" id="IPR013783">
    <property type="entry name" value="Ig-like_fold"/>
</dbReference>
<dbReference type="InterPro" id="IPR036465">
    <property type="entry name" value="vWFA_dom_sf"/>
</dbReference>
<name>A0A9W6VIA7_9ACTN</name>
<dbReference type="InterPro" id="IPR052969">
    <property type="entry name" value="Thr-specific_kinase-like"/>
</dbReference>
<proteinExistence type="predicted"/>
<sequence length="704" mass="69891">MLLAGVGTASATPGVTPADVTLNLNPGESATIAKTVSTPAIPPKPDITFLIDTTGSMGGVISNVQANANTILSNVASAQPDAQFAVAEYRDVSADPTSFRVAQNLTANQTDVANGLNSLVATGGGDFPEDGINGLFQVASGAVGFRPNSSRIVLLIGDAPSHDPSNGHSLADAISALQAAHITVLALDLSGLDSTGQATAITNATGGQLFSGIDASQVSSTILAALHNLPVTVTHQLRDCDPNLSVSLTPDSRTVTSGDSANFTEVVSVGAGAVPGSTLNCKVDFLLNGVLQPGFTETITEHVPKVTPSIATTPSGSAPAGGNVSDTATLTGGFHPTGTVTFQLFGPGDTACTTPIATRTGTVSGSGTATSGNVAAGGVGTYRWVASYSGDDSNNPVTSSCGDEQVVVVKATPGIATTPSKSVPAGGVVSDTATVSGGFHPSGTVTFRLYAPGDTGCATPIATRTDTLSGSGTAASGDVTIGAAGTYRWTAAYGGDANNNAVTSPCSDEQVTVTPQRLTGRAYGLTADANLAGIQLVNIAPTPDTGHISTTATGTTSVPCTASLSGLISAHALCAKVATTEFPGKSVATASIDDTTVGITGIPVISVKTINSSSATTCTGSTGATTIAFLKVGNTVVISEPTTIQPNTTVNVGVVKLVLNEQTPITTPDKGLTVNAVHITVDALGLAKTNVVLASSESDIGNCP</sequence>
<evidence type="ECO:0000256" key="3">
    <source>
        <dbReference type="ARBA" id="ARBA00022729"/>
    </source>
</evidence>
<dbReference type="SMART" id="SM00327">
    <property type="entry name" value="VWA"/>
    <property type="match status" value="1"/>
</dbReference>
<accession>A0A9W6VIA7</accession>
<keyword evidence="3" id="KW-0732">Signal</keyword>
<dbReference type="Pfam" id="PF25106">
    <property type="entry name" value="VWA_4"/>
    <property type="match status" value="1"/>
</dbReference>